<evidence type="ECO:0000256" key="6">
    <source>
        <dbReference type="SAM" id="MobiDB-lite"/>
    </source>
</evidence>
<dbReference type="PANTHER" id="PTHR11061:SF30">
    <property type="entry name" value="TRNA (URACIL(54)-C(5))-METHYLTRANSFERASE"/>
    <property type="match status" value="1"/>
</dbReference>
<organism evidence="8 9">
    <name type="scientific">Candidatus Peribacter riflensis</name>
    <dbReference type="NCBI Taxonomy" id="1735162"/>
    <lineage>
        <taxon>Bacteria</taxon>
        <taxon>Candidatus Peregrinibacteriota</taxon>
        <taxon>Candidatus Peribacteria</taxon>
        <taxon>Candidatus Peribacterales</taxon>
        <taxon>Candidatus Peribacteraceae</taxon>
        <taxon>Candidatus Peribacter</taxon>
    </lineage>
</organism>
<dbReference type="CDD" id="cd02440">
    <property type="entry name" value="AdoMet_MTases"/>
    <property type="match status" value="1"/>
</dbReference>
<dbReference type="Pfam" id="PF05958">
    <property type="entry name" value="tRNA_U5-meth_tr"/>
    <property type="match status" value="1"/>
</dbReference>
<dbReference type="InterPro" id="IPR029063">
    <property type="entry name" value="SAM-dependent_MTases_sf"/>
</dbReference>
<accession>A0A0S1SRS4</accession>
<feature type="binding site" evidence="4">
    <location>
        <position position="393"/>
    </location>
    <ligand>
        <name>S-adenosyl-L-methionine</name>
        <dbReference type="ChEBI" id="CHEBI:59789"/>
    </ligand>
</feature>
<dbReference type="GO" id="GO:0008757">
    <property type="term" value="F:S-adenosylmethionine-dependent methyltransferase activity"/>
    <property type="evidence" value="ECO:0007669"/>
    <property type="project" value="UniProtKB-ARBA"/>
</dbReference>
<protein>
    <submittedName>
        <fullName evidence="8">23S rRNA mehtyltransferase RumA</fullName>
    </submittedName>
</protein>
<keyword evidence="3 4" id="KW-0949">S-adenosyl-L-methionine</keyword>
<evidence type="ECO:0000256" key="2">
    <source>
        <dbReference type="ARBA" id="ARBA00022679"/>
    </source>
</evidence>
<feature type="compositionally biased region" description="Low complexity" evidence="6">
    <location>
        <begin position="13"/>
        <end position="31"/>
    </location>
</feature>
<dbReference type="NCBIfam" id="TIGR00479">
    <property type="entry name" value="rumA"/>
    <property type="match status" value="1"/>
</dbReference>
<feature type="binding site" evidence="4">
    <location>
        <position position="343"/>
    </location>
    <ligand>
        <name>S-adenosyl-L-methionine</name>
        <dbReference type="ChEBI" id="CHEBI:59789"/>
    </ligand>
</feature>
<dbReference type="InterPro" id="IPR010280">
    <property type="entry name" value="U5_MeTrfase_fam"/>
</dbReference>
<dbReference type="PATRIC" id="fig|1735161.3.peg.796"/>
<accession>A0A0S1SKD8</accession>
<feature type="active site" evidence="5">
    <location>
        <position position="470"/>
    </location>
</feature>
<dbReference type="PROSITE" id="PS01230">
    <property type="entry name" value="TRMA_1"/>
    <property type="match status" value="1"/>
</dbReference>
<dbReference type="Pfam" id="PF01938">
    <property type="entry name" value="TRAM"/>
    <property type="match status" value="1"/>
</dbReference>
<dbReference type="GO" id="GO:0001510">
    <property type="term" value="P:RNA methylation"/>
    <property type="evidence" value="ECO:0007669"/>
    <property type="project" value="UniProtKB-ARBA"/>
</dbReference>
<evidence type="ECO:0000313" key="8">
    <source>
        <dbReference type="EMBL" id="ALM13486.1"/>
    </source>
</evidence>
<dbReference type="AlphaFoldDB" id="A0A0S1SKD8"/>
<dbReference type="InterPro" id="IPR012340">
    <property type="entry name" value="NA-bd_OB-fold"/>
</dbReference>
<dbReference type="InterPro" id="IPR002792">
    <property type="entry name" value="TRAM_dom"/>
</dbReference>
<dbReference type="InterPro" id="IPR030391">
    <property type="entry name" value="MeTrfase_TrmA_CS"/>
</dbReference>
<accession>A0A0S1SFP2</accession>
<dbReference type="PROSITE" id="PS01231">
    <property type="entry name" value="TRMA_2"/>
    <property type="match status" value="1"/>
</dbReference>
<dbReference type="Proteomes" id="UP000069135">
    <property type="component" value="Chromosome"/>
</dbReference>
<evidence type="ECO:0000256" key="1">
    <source>
        <dbReference type="ARBA" id="ARBA00022603"/>
    </source>
</evidence>
<dbReference type="KEGG" id="prf:PeribacterA2_0816"/>
<dbReference type="InterPro" id="IPR030390">
    <property type="entry name" value="MeTrfase_TrmA_AS"/>
</dbReference>
<sequence length="513" mass="57148">MSTSHAPEGNGPQSGHESSPEASSSQEPSVQGSVPGSAARQGQRYTVTIEKLTHGGAGLTHIETLPVFVTGALPGQKAEIVIVKNRGSFAEAKLEKVLKRSKDEVMPRCQHCHACGGCVWQQLSYVKQIEYKEEIVRETLSHLTPADPAVRATLAGRVLKIIPSPQVFHYRNKLELTFGFESMRSEEKNGRRQYIDENPSIGFHLPNQWSTILPVSECHLYDEQLPTLLMDVQRFMRETKLPVFNPKTHRGMLRILLLRRGVNTGEQMIAFLVNARKKELEPLFQYFMRFGGRSGLASLLVVEHLGLNDKPETPKIHCLTGKPTITEKLFDLSFEISPFSFFQTNTLGAEKLYQAIAQAADLSPRDTVLDAYCGMGAIGQYLSRFCEKVVGIESHPSAIEDALKSAGKNRIGNISFYRGRTEQVLNDQLKPGSKYKFNTIIVDPPRAGLHPDAREAVAAHKPDKIVYVSCNMATFARDLGEFLKSGYELRTVQPVDLFPHTAHIEAVSLLQRK</sequence>
<keyword evidence="2 4" id="KW-0808">Transferase</keyword>
<keyword evidence="1 4" id="KW-0489">Methyltransferase</keyword>
<feature type="binding site" evidence="4">
    <location>
        <position position="443"/>
    </location>
    <ligand>
        <name>S-adenosyl-L-methionine</name>
        <dbReference type="ChEBI" id="CHEBI:59789"/>
    </ligand>
</feature>
<evidence type="ECO:0000256" key="5">
    <source>
        <dbReference type="PROSITE-ProRule" id="PRU10015"/>
    </source>
</evidence>
<dbReference type="FunFam" id="3.40.50.150:FF:000009">
    <property type="entry name" value="23S rRNA (Uracil(1939)-C(5))-methyltransferase RlmD"/>
    <property type="match status" value="1"/>
</dbReference>
<dbReference type="Gene3D" id="2.40.50.1070">
    <property type="match status" value="1"/>
</dbReference>
<reference evidence="8 9" key="2">
    <citation type="journal article" date="2016" name="PeerJ">
        <title>Analysis of five complete genome sequences for members of the class Peribacteria in the recently recognized Peregrinibacteria bacterial phylum.</title>
        <authorList>
            <person name="Anantharaman K."/>
            <person name="Brown C.T."/>
            <person name="Burstein D."/>
            <person name="Castelle C.J."/>
            <person name="Probst A.J."/>
            <person name="Thomas B.C."/>
            <person name="Williams K.H."/>
            <person name="Banfield J.F."/>
        </authorList>
    </citation>
    <scope>NUCLEOTIDE SEQUENCE [LARGE SCALE GENOMIC DNA]</scope>
    <source>
        <strain evidence="8">RIFOXYD1_FULL_PER-ii_59_16</strain>
    </source>
</reference>
<dbReference type="Gene3D" id="2.40.50.140">
    <property type="entry name" value="Nucleic acid-binding proteins"/>
    <property type="match status" value="1"/>
</dbReference>
<dbReference type="PANTHER" id="PTHR11061">
    <property type="entry name" value="RNA M5U METHYLTRANSFERASE"/>
    <property type="match status" value="1"/>
</dbReference>
<accession>A0A0S1SVR7</accession>
<dbReference type="STRING" id="1735162.PeribacterB2_0818"/>
<comment type="similarity">
    <text evidence="4">Belongs to the class I-like SAM-binding methyltransferase superfamily. RNA M5U methyltransferase family.</text>
</comment>
<evidence type="ECO:0000256" key="3">
    <source>
        <dbReference type="ARBA" id="ARBA00022691"/>
    </source>
</evidence>
<evidence type="ECO:0000259" key="7">
    <source>
        <dbReference type="PROSITE" id="PS50926"/>
    </source>
</evidence>
<feature type="region of interest" description="Disordered" evidence="6">
    <location>
        <begin position="1"/>
        <end position="42"/>
    </location>
</feature>
<dbReference type="GO" id="GO:0008173">
    <property type="term" value="F:RNA methyltransferase activity"/>
    <property type="evidence" value="ECO:0007669"/>
    <property type="project" value="InterPro"/>
</dbReference>
<dbReference type="PROSITE" id="PS50926">
    <property type="entry name" value="TRAM"/>
    <property type="match status" value="1"/>
</dbReference>
<gene>
    <name evidence="8" type="ORF">PeribacterD1_0817</name>
</gene>
<dbReference type="SUPFAM" id="SSF53335">
    <property type="entry name" value="S-adenosyl-L-methionine-dependent methyltransferases"/>
    <property type="match status" value="1"/>
</dbReference>
<evidence type="ECO:0000256" key="4">
    <source>
        <dbReference type="PROSITE-ProRule" id="PRU01024"/>
    </source>
</evidence>
<name>A0A0S1SKD8_9BACT</name>
<dbReference type="GO" id="GO:0006396">
    <property type="term" value="P:RNA processing"/>
    <property type="evidence" value="ECO:0007669"/>
    <property type="project" value="InterPro"/>
</dbReference>
<feature type="domain" description="TRAM" evidence="7">
    <location>
        <begin position="38"/>
        <end position="96"/>
    </location>
</feature>
<dbReference type="Gene3D" id="3.40.50.150">
    <property type="entry name" value="Vaccinia Virus protein VP39"/>
    <property type="match status" value="1"/>
</dbReference>
<accession>A0A0S1SSD9</accession>
<proteinExistence type="inferred from homology"/>
<evidence type="ECO:0000313" key="9">
    <source>
        <dbReference type="Proteomes" id="UP000069135"/>
    </source>
</evidence>
<feature type="active site" description="Nucleophile" evidence="4">
    <location>
        <position position="470"/>
    </location>
</feature>
<dbReference type="PROSITE" id="PS51687">
    <property type="entry name" value="SAM_MT_RNA_M5U"/>
    <property type="match status" value="1"/>
</dbReference>
<reference evidence="9" key="1">
    <citation type="submission" date="2015-10" db="EMBL/GenBank/DDBJ databases">
        <title>Analysis of five complete genome sequences for members of the class Peribacteria in the recently recognized Peregrinibacteria bacterial phylum.</title>
        <authorList>
            <person name="Anantharaman K."/>
            <person name="Brown C.T."/>
            <person name="Burstein D."/>
            <person name="Castelle C.J."/>
            <person name="Probst A.J."/>
            <person name="Thomas B.C."/>
            <person name="Williams K.H."/>
            <person name="Banfield J.F."/>
        </authorList>
    </citation>
    <scope>NUCLEOTIDE SEQUENCE [LARGE SCALE GENOMIC DNA]</scope>
</reference>
<dbReference type="SUPFAM" id="SSF50249">
    <property type="entry name" value="Nucleic acid-binding proteins"/>
    <property type="match status" value="1"/>
</dbReference>
<dbReference type="EMBL" id="CP013065">
    <property type="protein sequence ID" value="ALM13486.1"/>
    <property type="molecule type" value="Genomic_DNA"/>
</dbReference>
<feature type="binding site" evidence="4">
    <location>
        <position position="372"/>
    </location>
    <ligand>
        <name>S-adenosyl-L-methionine</name>
        <dbReference type="ChEBI" id="CHEBI:59789"/>
    </ligand>
</feature>